<feature type="domain" description="Casein kinase substrate phosphoprotein PP28" evidence="2">
    <location>
        <begin position="88"/>
        <end position="166"/>
    </location>
</feature>
<feature type="compositionally biased region" description="Acidic residues" evidence="1">
    <location>
        <begin position="59"/>
        <end position="71"/>
    </location>
</feature>
<accession>A0ABM1ERG4</accession>
<feature type="compositionally biased region" description="Basic and acidic residues" evidence="1">
    <location>
        <begin position="19"/>
        <end position="58"/>
    </location>
</feature>
<dbReference type="PANTHER" id="PTHR22055">
    <property type="entry name" value="28 KDA HEAT- AND ACID-STABLE PHOSPHOPROTEIN PDGF-ASSOCIATED PROTEIN"/>
    <property type="match status" value="1"/>
</dbReference>
<feature type="compositionally biased region" description="Basic residues" evidence="1">
    <location>
        <begin position="1"/>
        <end position="18"/>
    </location>
</feature>
<evidence type="ECO:0000259" key="2">
    <source>
        <dbReference type="Pfam" id="PF10252"/>
    </source>
</evidence>
<evidence type="ECO:0000313" key="3">
    <source>
        <dbReference type="Proteomes" id="UP000695022"/>
    </source>
</evidence>
<gene>
    <name evidence="4" type="primary">LOC106814916</name>
</gene>
<feature type="compositionally biased region" description="Basic and acidic residues" evidence="1">
    <location>
        <begin position="97"/>
        <end position="122"/>
    </location>
</feature>
<name>A0ABM1ERG4_PRICU</name>
<dbReference type="InterPro" id="IPR039876">
    <property type="entry name" value="HAP28"/>
</dbReference>
<organism evidence="3 4">
    <name type="scientific">Priapulus caudatus</name>
    <name type="common">Priapulid worm</name>
    <dbReference type="NCBI Taxonomy" id="37621"/>
    <lineage>
        <taxon>Eukaryota</taxon>
        <taxon>Metazoa</taxon>
        <taxon>Ecdysozoa</taxon>
        <taxon>Scalidophora</taxon>
        <taxon>Priapulida</taxon>
        <taxon>Priapulimorpha</taxon>
        <taxon>Priapulimorphida</taxon>
        <taxon>Priapulidae</taxon>
        <taxon>Priapulus</taxon>
    </lineage>
</organism>
<sequence>MPRGGGRGKKSHKGNRRHFTSEDEIKRQMEDEKIKKQQQGDKEGSGSDDEGATKKAGSDDSESESSEDEGTDQLKKGVASLIADEIENPNRVVQKTKKAENVDLSEPKPELSRREREEIEKQQAKLRYQKLHAQGKTTEAKSDLARLAIIRKQRDEAAKRREADAKAKDVAKPKQT</sequence>
<keyword evidence="3" id="KW-1185">Reference proteome</keyword>
<dbReference type="RefSeq" id="XP_014674785.1">
    <property type="nucleotide sequence ID" value="XM_014819299.1"/>
</dbReference>
<proteinExistence type="predicted"/>
<reference evidence="4" key="1">
    <citation type="submission" date="2025-08" db="UniProtKB">
        <authorList>
            <consortium name="RefSeq"/>
        </authorList>
    </citation>
    <scope>IDENTIFICATION</scope>
</reference>
<dbReference type="Pfam" id="PF10252">
    <property type="entry name" value="PP28"/>
    <property type="match status" value="1"/>
</dbReference>
<dbReference type="GeneID" id="106814916"/>
<feature type="region of interest" description="Disordered" evidence="1">
    <location>
        <begin position="154"/>
        <end position="176"/>
    </location>
</feature>
<protein>
    <submittedName>
        <fullName evidence="4">28 kDa heat- and acid-stable phosphoprotein-like</fullName>
    </submittedName>
</protein>
<evidence type="ECO:0000313" key="4">
    <source>
        <dbReference type="RefSeq" id="XP_014674785.1"/>
    </source>
</evidence>
<evidence type="ECO:0000256" key="1">
    <source>
        <dbReference type="SAM" id="MobiDB-lite"/>
    </source>
</evidence>
<dbReference type="InterPro" id="IPR019380">
    <property type="entry name" value="Casein_kinase_sb_PP28"/>
</dbReference>
<feature type="region of interest" description="Disordered" evidence="1">
    <location>
        <begin position="1"/>
        <end position="122"/>
    </location>
</feature>
<dbReference type="Proteomes" id="UP000695022">
    <property type="component" value="Unplaced"/>
</dbReference>